<dbReference type="AlphaFoldDB" id="A0A8B8GRG6"/>
<keyword evidence="2" id="KW-0472">Membrane</keyword>
<feature type="region of interest" description="Disordered" evidence="1">
    <location>
        <begin position="61"/>
        <end position="105"/>
    </location>
</feature>
<dbReference type="OrthoDB" id="8196393at2759"/>
<gene>
    <name evidence="4" type="primary">LOC112694565</name>
</gene>
<keyword evidence="2" id="KW-0812">Transmembrane</keyword>
<reference evidence="4" key="1">
    <citation type="submission" date="2025-08" db="UniProtKB">
        <authorList>
            <consortium name="RefSeq"/>
        </authorList>
    </citation>
    <scope>IDENTIFICATION</scope>
    <source>
        <tissue evidence="4">Whole body</tissue>
    </source>
</reference>
<evidence type="ECO:0000313" key="4">
    <source>
        <dbReference type="RefSeq" id="XP_025425864.1"/>
    </source>
</evidence>
<sequence>MCVSSEMHKWLQLPATPTDDPLASVYPSNHYKKSHVYAVTRINPIYVDDELLHQHHGTWNRNGSSGYDSQPHSDHSSSLDKNSPPGTKCLRSPPPSPTGKLSGGQLGAVTASWLSPIEEGVVDVRLFVPRPVWPGHGGSDCTYADHGRIPRAKCCRSHDRCRCLSNGNGSISSSSSSSSSSSVDNGQRAAAKAVCSYSGYSSAYGGSGSGTVSTSTTTSGGGGGATCSCSDDANQPSSGIGSVSSFNKQSPLTLQPPRFGIGTAGHVDNKALVKCAWNAAADLRLNQKTDNLHNDCDAMLRGLQFTLDAQQAEKLMQKIKVGKKHRCWCRLVTTFIGLIMFLVSVITVTLVITKGKRMFGSI</sequence>
<name>A0A8B8GRG6_9HEMI</name>
<dbReference type="GeneID" id="112694565"/>
<proteinExistence type="predicted"/>
<evidence type="ECO:0000256" key="1">
    <source>
        <dbReference type="SAM" id="MobiDB-lite"/>
    </source>
</evidence>
<evidence type="ECO:0000256" key="2">
    <source>
        <dbReference type="SAM" id="Phobius"/>
    </source>
</evidence>
<accession>A0A8B8GRG6</accession>
<protein>
    <submittedName>
        <fullName evidence="4">Uncharacterized protein LOC112694565</fullName>
    </submittedName>
</protein>
<feature type="transmembrane region" description="Helical" evidence="2">
    <location>
        <begin position="331"/>
        <end position="352"/>
    </location>
</feature>
<evidence type="ECO:0000313" key="3">
    <source>
        <dbReference type="Proteomes" id="UP000694846"/>
    </source>
</evidence>
<feature type="compositionally biased region" description="Polar residues" evidence="1">
    <location>
        <begin position="61"/>
        <end position="70"/>
    </location>
</feature>
<organism evidence="3 4">
    <name type="scientific">Sipha flava</name>
    <name type="common">yellow sugarcane aphid</name>
    <dbReference type="NCBI Taxonomy" id="143950"/>
    <lineage>
        <taxon>Eukaryota</taxon>
        <taxon>Metazoa</taxon>
        <taxon>Ecdysozoa</taxon>
        <taxon>Arthropoda</taxon>
        <taxon>Hexapoda</taxon>
        <taxon>Insecta</taxon>
        <taxon>Pterygota</taxon>
        <taxon>Neoptera</taxon>
        <taxon>Paraneoptera</taxon>
        <taxon>Hemiptera</taxon>
        <taxon>Sternorrhyncha</taxon>
        <taxon>Aphidomorpha</taxon>
        <taxon>Aphidoidea</taxon>
        <taxon>Aphididae</taxon>
        <taxon>Sipha</taxon>
    </lineage>
</organism>
<dbReference type="RefSeq" id="XP_025425864.1">
    <property type="nucleotide sequence ID" value="XM_025570079.1"/>
</dbReference>
<keyword evidence="3" id="KW-1185">Reference proteome</keyword>
<keyword evidence="2" id="KW-1133">Transmembrane helix</keyword>
<dbReference type="Proteomes" id="UP000694846">
    <property type="component" value="Unplaced"/>
</dbReference>